<evidence type="ECO:0000256" key="5">
    <source>
        <dbReference type="RuleBase" id="RU362110"/>
    </source>
</evidence>
<organism evidence="8 9">
    <name type="scientific">Sporolactobacillus inulinus</name>
    <dbReference type="NCBI Taxonomy" id="2078"/>
    <lineage>
        <taxon>Bacteria</taxon>
        <taxon>Bacillati</taxon>
        <taxon>Bacillota</taxon>
        <taxon>Bacilli</taxon>
        <taxon>Bacillales</taxon>
        <taxon>Sporolactobacillaceae</taxon>
        <taxon>Sporolactobacillus</taxon>
    </lineage>
</organism>
<sequence length="310" mass="35319">MVLGSRSQSGLGRVLLYSSHDLLNWDYSGVMSQSNHPEKEGYMWECPDFFKLDGQYILLTSPQGIVSHHGRFKNVFQTGYFIGDYKEGIYTRDGFRELDSGHDFYATQTVETDDGRRILLAWMDMWENKMPEQADGWAGTLTLPRELKMVGNKVYACPIQELKTLRSKLLLSKSESINAIEFCSKAHQLEIDAKIDWRSNATIALVMNDHNGNELISVTFNADDGIVVLHRSGPDPDRQTVIQHSHDLSMSIYVDTSSFELFINHGEATFSERFYAEGALSFKLSAQERVWCTMNVYELGNKANKKMIDK</sequence>
<dbReference type="EMBL" id="BEXB01000036">
    <property type="protein sequence ID" value="GAY77970.1"/>
    <property type="molecule type" value="Genomic_DNA"/>
</dbReference>
<evidence type="ECO:0000259" key="7">
    <source>
        <dbReference type="Pfam" id="PF08244"/>
    </source>
</evidence>
<keyword evidence="3 5" id="KW-0378">Hydrolase</keyword>
<keyword evidence="4 5" id="KW-0326">Glycosidase</keyword>
<dbReference type="SUPFAM" id="SSF49899">
    <property type="entry name" value="Concanavalin A-like lectins/glucanases"/>
    <property type="match status" value="1"/>
</dbReference>
<evidence type="ECO:0000313" key="8">
    <source>
        <dbReference type="EMBL" id="GAY77970.1"/>
    </source>
</evidence>
<comment type="similarity">
    <text evidence="1 5">Belongs to the glycosyl hydrolase 32 family.</text>
</comment>
<dbReference type="Gene3D" id="2.115.10.20">
    <property type="entry name" value="Glycosyl hydrolase domain, family 43"/>
    <property type="match status" value="1"/>
</dbReference>
<evidence type="ECO:0000256" key="2">
    <source>
        <dbReference type="ARBA" id="ARBA00012758"/>
    </source>
</evidence>
<protein>
    <recommendedName>
        <fullName evidence="2">beta-fructofuranosidase</fullName>
        <ecNumber evidence="2">3.2.1.26</ecNumber>
    </recommendedName>
</protein>
<dbReference type="SMART" id="SM00640">
    <property type="entry name" value="Glyco_32"/>
    <property type="match status" value="1"/>
</dbReference>
<dbReference type="InterPro" id="IPR001362">
    <property type="entry name" value="Glyco_hydro_32"/>
</dbReference>
<evidence type="ECO:0000313" key="9">
    <source>
        <dbReference type="Proteomes" id="UP000319716"/>
    </source>
</evidence>
<dbReference type="GO" id="GO:0004564">
    <property type="term" value="F:beta-fructofuranosidase activity"/>
    <property type="evidence" value="ECO:0007669"/>
    <property type="project" value="UniProtKB-EC"/>
</dbReference>
<dbReference type="Pfam" id="PF00251">
    <property type="entry name" value="Glyco_hydro_32N"/>
    <property type="match status" value="1"/>
</dbReference>
<dbReference type="InterPro" id="IPR013189">
    <property type="entry name" value="Glyco_hydro_32_C"/>
</dbReference>
<reference evidence="8 9" key="1">
    <citation type="submission" date="2017-11" db="EMBL/GenBank/DDBJ databases">
        <title>Draft Genome Sequence of Sporolactobacillus inulinus NBRC 111894 Isolated from Koso, a Japanese Sugar-Vegetable Fermented Beverage.</title>
        <authorList>
            <person name="Chiou T.Y."/>
            <person name="Oshima K."/>
            <person name="Suda W."/>
            <person name="Hattori M."/>
            <person name="Takahashi T."/>
        </authorList>
    </citation>
    <scope>NUCLEOTIDE SEQUENCE [LARGE SCALE GENOMIC DNA]</scope>
    <source>
        <strain evidence="8 9">NBRC111894</strain>
    </source>
</reference>
<proteinExistence type="inferred from homology"/>
<dbReference type="AlphaFoldDB" id="A0A4Y1ZG86"/>
<dbReference type="InterPro" id="IPR051214">
    <property type="entry name" value="GH32_Enzymes"/>
</dbReference>
<dbReference type="Pfam" id="PF08244">
    <property type="entry name" value="Glyco_hydro_32C"/>
    <property type="match status" value="1"/>
</dbReference>
<dbReference type="Gene3D" id="2.60.120.560">
    <property type="entry name" value="Exo-inulinase, domain 1"/>
    <property type="match status" value="1"/>
</dbReference>
<feature type="domain" description="Glycosyl hydrolase family 32 C-terminal" evidence="7">
    <location>
        <begin position="176"/>
        <end position="286"/>
    </location>
</feature>
<dbReference type="PANTHER" id="PTHR43101">
    <property type="entry name" value="BETA-FRUCTOSIDASE"/>
    <property type="match status" value="1"/>
</dbReference>
<dbReference type="EC" id="3.2.1.26" evidence="2"/>
<evidence type="ECO:0000256" key="4">
    <source>
        <dbReference type="ARBA" id="ARBA00023295"/>
    </source>
</evidence>
<gene>
    <name evidence="8" type="ORF">NBRC111894_3524</name>
</gene>
<feature type="domain" description="Glycosyl hydrolase family 32 N-terminal" evidence="6">
    <location>
        <begin position="1"/>
        <end position="155"/>
    </location>
</feature>
<dbReference type="GO" id="GO:0005975">
    <property type="term" value="P:carbohydrate metabolic process"/>
    <property type="evidence" value="ECO:0007669"/>
    <property type="project" value="InterPro"/>
</dbReference>
<accession>A0A4Y1ZG86</accession>
<dbReference type="InterPro" id="IPR013320">
    <property type="entry name" value="ConA-like_dom_sf"/>
</dbReference>
<evidence type="ECO:0000256" key="3">
    <source>
        <dbReference type="ARBA" id="ARBA00022801"/>
    </source>
</evidence>
<evidence type="ECO:0000256" key="1">
    <source>
        <dbReference type="ARBA" id="ARBA00009902"/>
    </source>
</evidence>
<dbReference type="PANTHER" id="PTHR43101:SF1">
    <property type="entry name" value="BETA-FRUCTOSIDASE"/>
    <property type="match status" value="1"/>
</dbReference>
<dbReference type="InterPro" id="IPR013148">
    <property type="entry name" value="Glyco_hydro_32_N"/>
</dbReference>
<comment type="caution">
    <text evidence="8">The sequence shown here is derived from an EMBL/GenBank/DDBJ whole genome shotgun (WGS) entry which is preliminary data.</text>
</comment>
<dbReference type="InterPro" id="IPR023296">
    <property type="entry name" value="Glyco_hydro_beta-prop_sf"/>
</dbReference>
<dbReference type="Proteomes" id="UP000319716">
    <property type="component" value="Unassembled WGS sequence"/>
</dbReference>
<name>A0A4Y1ZG86_9BACL</name>
<evidence type="ECO:0000259" key="6">
    <source>
        <dbReference type="Pfam" id="PF00251"/>
    </source>
</evidence>
<dbReference type="SUPFAM" id="SSF75005">
    <property type="entry name" value="Arabinanase/levansucrase/invertase"/>
    <property type="match status" value="1"/>
</dbReference>